<dbReference type="Pfam" id="PF01670">
    <property type="entry name" value="Glyco_hydro_12"/>
    <property type="match status" value="1"/>
</dbReference>
<evidence type="ECO:0000313" key="5">
    <source>
        <dbReference type="Proteomes" id="UP000188533"/>
    </source>
</evidence>
<keyword evidence="2" id="KW-0624">Polysaccharide degradation</keyword>
<evidence type="ECO:0000256" key="3">
    <source>
        <dbReference type="SAM" id="SignalP"/>
    </source>
</evidence>
<dbReference type="InterPro" id="IPR013319">
    <property type="entry name" value="GH11/12"/>
</dbReference>
<keyword evidence="2" id="KW-0119">Carbohydrate metabolism</keyword>
<name>A0A1Q3EAX5_LENED</name>
<evidence type="ECO:0000313" key="4">
    <source>
        <dbReference type="EMBL" id="GAW04350.1"/>
    </source>
</evidence>
<dbReference type="GO" id="GO:0000272">
    <property type="term" value="P:polysaccharide catabolic process"/>
    <property type="evidence" value="ECO:0007669"/>
    <property type="project" value="UniProtKB-KW"/>
</dbReference>
<dbReference type="AlphaFoldDB" id="A0A1Q3EAX5"/>
<organism evidence="4 5">
    <name type="scientific">Lentinula edodes</name>
    <name type="common">Shiitake mushroom</name>
    <name type="synonym">Lentinus edodes</name>
    <dbReference type="NCBI Taxonomy" id="5353"/>
    <lineage>
        <taxon>Eukaryota</taxon>
        <taxon>Fungi</taxon>
        <taxon>Dikarya</taxon>
        <taxon>Basidiomycota</taxon>
        <taxon>Agaricomycotina</taxon>
        <taxon>Agaricomycetes</taxon>
        <taxon>Agaricomycetidae</taxon>
        <taxon>Agaricales</taxon>
        <taxon>Marasmiineae</taxon>
        <taxon>Omphalotaceae</taxon>
        <taxon>Lentinula</taxon>
    </lineage>
</organism>
<feature type="chain" id="PRO_5012117264" evidence="3">
    <location>
        <begin position="22"/>
        <end position="247"/>
    </location>
</feature>
<dbReference type="InterPro" id="IPR002594">
    <property type="entry name" value="GH12"/>
</dbReference>
<evidence type="ECO:0000256" key="2">
    <source>
        <dbReference type="RuleBase" id="RU361163"/>
    </source>
</evidence>
<gene>
    <name evidence="4" type="ORF">LENED_006131</name>
</gene>
<dbReference type="STRING" id="5353.A0A1Q3EAX5"/>
<accession>A0A1Q3EAX5</accession>
<dbReference type="SUPFAM" id="SSF49899">
    <property type="entry name" value="Concanavalin A-like lectins/glucanases"/>
    <property type="match status" value="1"/>
</dbReference>
<evidence type="ECO:0000256" key="1">
    <source>
        <dbReference type="ARBA" id="ARBA00005519"/>
    </source>
</evidence>
<dbReference type="Proteomes" id="UP000188533">
    <property type="component" value="Unassembled WGS sequence"/>
</dbReference>
<reference evidence="4 5" key="1">
    <citation type="submission" date="2016-08" db="EMBL/GenBank/DDBJ databases">
        <authorList>
            <consortium name="Lentinula edodes genome sequencing consortium"/>
            <person name="Sakamoto Y."/>
            <person name="Nakade K."/>
            <person name="Sato S."/>
            <person name="Yoshida Y."/>
            <person name="Miyazaki K."/>
            <person name="Natsume S."/>
            <person name="Konno N."/>
        </authorList>
    </citation>
    <scope>NUCLEOTIDE SEQUENCE [LARGE SCALE GENOMIC DNA]</scope>
    <source>
        <strain evidence="4 5">NBRC 111202</strain>
    </source>
</reference>
<dbReference type="InterPro" id="IPR013320">
    <property type="entry name" value="ConA-like_dom_sf"/>
</dbReference>
<proteinExistence type="inferred from homology"/>
<sequence>MRLVSATTVASTLSLALLSSAQTITGQYDCLPAGDFTLCQNLWGELSGVGNQSSTLISTTGDAVSWSTTWNWANNANNVKSYANVLSNTAKGVQLSNIASAPTSWSWTYETQSDGIRADVSYDIWFGKAPSGVAATSASSYEIMIWLSGQGGIQPVGSVTKSNITVAGFQWDLWSGPNANWEVFSFKTASGDITDFNVDLQEFFTYLTENEGVASSQYVQAIQTGTEPFTGNAVLMTSSYSVAINSL</sequence>
<dbReference type="GO" id="GO:0008810">
    <property type="term" value="F:cellulase activity"/>
    <property type="evidence" value="ECO:0007669"/>
    <property type="project" value="InterPro"/>
</dbReference>
<comment type="caution">
    <text evidence="4">The sequence shown here is derived from an EMBL/GenBank/DDBJ whole genome shotgun (WGS) entry which is preliminary data.</text>
</comment>
<keyword evidence="2 4" id="KW-0378">Hydrolase</keyword>
<comment type="similarity">
    <text evidence="1 2">Belongs to the glycosyl hydrolase 12 (cellulase H) family.</text>
</comment>
<dbReference type="PANTHER" id="PTHR34002">
    <property type="entry name" value="BLR1656 PROTEIN"/>
    <property type="match status" value="1"/>
</dbReference>
<feature type="signal peptide" evidence="3">
    <location>
        <begin position="1"/>
        <end position="21"/>
    </location>
</feature>
<keyword evidence="5" id="KW-1185">Reference proteome</keyword>
<dbReference type="Gene3D" id="2.60.120.180">
    <property type="match status" value="1"/>
</dbReference>
<keyword evidence="3" id="KW-0732">Signal</keyword>
<keyword evidence="2" id="KW-0326">Glycosidase</keyword>
<protein>
    <submittedName>
        <fullName evidence="4">Glycoside hydrolase family 12 protein</fullName>
    </submittedName>
</protein>
<reference evidence="4 5" key="2">
    <citation type="submission" date="2017-02" db="EMBL/GenBank/DDBJ databases">
        <title>A genome survey and senescence transcriptome analysis in Lentinula edodes.</title>
        <authorList>
            <person name="Sakamoto Y."/>
            <person name="Nakade K."/>
            <person name="Sato S."/>
            <person name="Yoshida Y."/>
            <person name="Miyazaki K."/>
            <person name="Natsume S."/>
            <person name="Konno N."/>
        </authorList>
    </citation>
    <scope>NUCLEOTIDE SEQUENCE [LARGE SCALE GENOMIC DNA]</scope>
    <source>
        <strain evidence="4 5">NBRC 111202</strain>
    </source>
</reference>
<dbReference type="EMBL" id="BDGU01000186">
    <property type="protein sequence ID" value="GAW04350.1"/>
    <property type="molecule type" value="Genomic_DNA"/>
</dbReference>
<dbReference type="PANTHER" id="PTHR34002:SF9">
    <property type="entry name" value="XYLOGLUCAN-SPECIFIC ENDO-BETA-1,4-GLUCANASE A"/>
    <property type="match status" value="1"/>
</dbReference>